<dbReference type="InterPro" id="IPR018078">
    <property type="entry name" value="DNA-binding_RecF_CS"/>
</dbReference>
<organism evidence="16 17">
    <name type="scientific">Thermomonospora curvata (strain ATCC 19995 / DSM 43183 / JCM 3096 / KCTC 9072 / NBRC 15933 / NCIMB 10081 / Henssen B9)</name>
    <dbReference type="NCBI Taxonomy" id="471852"/>
    <lineage>
        <taxon>Bacteria</taxon>
        <taxon>Bacillati</taxon>
        <taxon>Actinomycetota</taxon>
        <taxon>Actinomycetes</taxon>
        <taxon>Streptosporangiales</taxon>
        <taxon>Thermomonosporaceae</taxon>
        <taxon>Thermomonospora</taxon>
    </lineage>
</organism>
<dbReference type="PANTHER" id="PTHR32182">
    <property type="entry name" value="DNA REPLICATION AND REPAIR PROTEIN RECF"/>
    <property type="match status" value="1"/>
</dbReference>
<accession>D1ADA3</accession>
<dbReference type="GO" id="GO:0009432">
    <property type="term" value="P:SOS response"/>
    <property type="evidence" value="ECO:0007669"/>
    <property type="project" value="UniProtKB-UniRule"/>
</dbReference>
<dbReference type="HAMAP" id="MF_00365">
    <property type="entry name" value="RecF"/>
    <property type="match status" value="1"/>
</dbReference>
<keyword evidence="17" id="KW-1185">Reference proteome</keyword>
<dbReference type="KEGG" id="tcu:Tcur_0004"/>
<comment type="subcellular location">
    <subcellularLocation>
        <location evidence="1 13 14">Cytoplasm</location>
    </subcellularLocation>
</comment>
<keyword evidence="11 13" id="KW-0742">SOS response</keyword>
<keyword evidence="6 13" id="KW-0547">Nucleotide-binding</keyword>
<dbReference type="PANTHER" id="PTHR32182:SF0">
    <property type="entry name" value="DNA REPLICATION AND REPAIR PROTEIN RECF"/>
    <property type="match status" value="1"/>
</dbReference>
<evidence type="ECO:0000313" key="17">
    <source>
        <dbReference type="Proteomes" id="UP000001918"/>
    </source>
</evidence>
<proteinExistence type="inferred from homology"/>
<dbReference type="GO" id="GO:0000731">
    <property type="term" value="P:DNA synthesis involved in DNA repair"/>
    <property type="evidence" value="ECO:0007669"/>
    <property type="project" value="TreeGrafter"/>
</dbReference>
<dbReference type="PROSITE" id="PS00618">
    <property type="entry name" value="RECF_2"/>
    <property type="match status" value="1"/>
</dbReference>
<feature type="domain" description="RecF/RecN/SMC N-terminal" evidence="15">
    <location>
        <begin position="3"/>
        <end position="353"/>
    </location>
</feature>
<gene>
    <name evidence="13" type="primary">recF</name>
    <name evidence="16" type="ordered locus">Tcur_0004</name>
</gene>
<dbReference type="HOGENOM" id="CLU_040267_1_1_11"/>
<keyword evidence="9 13" id="KW-0238">DNA-binding</keyword>
<dbReference type="InterPro" id="IPR042174">
    <property type="entry name" value="RecF_2"/>
</dbReference>
<evidence type="ECO:0000256" key="12">
    <source>
        <dbReference type="ARBA" id="ARBA00025401"/>
    </source>
</evidence>
<dbReference type="Gene3D" id="3.40.50.300">
    <property type="entry name" value="P-loop containing nucleotide triphosphate hydrolases"/>
    <property type="match status" value="1"/>
</dbReference>
<keyword evidence="10 13" id="KW-0234">DNA repair</keyword>
<dbReference type="Proteomes" id="UP000001918">
    <property type="component" value="Chromosome"/>
</dbReference>
<evidence type="ECO:0000256" key="11">
    <source>
        <dbReference type="ARBA" id="ARBA00023236"/>
    </source>
</evidence>
<dbReference type="GO" id="GO:0003697">
    <property type="term" value="F:single-stranded DNA binding"/>
    <property type="evidence" value="ECO:0007669"/>
    <property type="project" value="UniProtKB-UniRule"/>
</dbReference>
<keyword evidence="4 13" id="KW-0963">Cytoplasm</keyword>
<evidence type="ECO:0000256" key="3">
    <source>
        <dbReference type="ARBA" id="ARBA00020170"/>
    </source>
</evidence>
<dbReference type="GO" id="GO:0005737">
    <property type="term" value="C:cytoplasm"/>
    <property type="evidence" value="ECO:0007669"/>
    <property type="project" value="UniProtKB-SubCell"/>
</dbReference>
<dbReference type="RefSeq" id="WP_012850397.1">
    <property type="nucleotide sequence ID" value="NC_013510.1"/>
</dbReference>
<feature type="binding site" evidence="13">
    <location>
        <begin position="30"/>
        <end position="37"/>
    </location>
    <ligand>
        <name>ATP</name>
        <dbReference type="ChEBI" id="CHEBI:30616"/>
    </ligand>
</feature>
<sequence>MHVAHLSLQDFRSYATAEIALEPGVSVFVGPNGQGKTNLMEAIGYVAAHSSHRVATDAPLIRQGAPRAIVRAGVVRDDRKALIELEINPGRSNRARLNRAPVPRPREILGMLRTVLFAPEDLALVKGDPGERRRFLDELLTARAPRLAGVRADYDRVLRQRNALLKSAAAHRRPPGPEMLATLEVWDSHLARVGAELLAARLKLVADLSPLAAKAYAALAPGGGIASLAYRSSLGERLPEDRMPVPRQTLAPLIEEALREVRRQELERGVSLVGPHRDELVLQLGGMPARGFASHGESWSLALALRLAAFELLRADGDDPVLILDDVFAELDTGRRRRLAELVAPAEQVLITAAVPADVPAELRGASFTVENGAVTRDL</sequence>
<dbReference type="SUPFAM" id="SSF52540">
    <property type="entry name" value="P-loop containing nucleoside triphosphate hydrolases"/>
    <property type="match status" value="1"/>
</dbReference>
<dbReference type="InterPro" id="IPR027417">
    <property type="entry name" value="P-loop_NTPase"/>
</dbReference>
<dbReference type="STRING" id="471852.Tcur_0004"/>
<dbReference type="eggNOG" id="COG1195">
    <property type="taxonomic scope" value="Bacteria"/>
</dbReference>
<dbReference type="EMBL" id="CP001738">
    <property type="protein sequence ID" value="ACY95613.1"/>
    <property type="molecule type" value="Genomic_DNA"/>
</dbReference>
<evidence type="ECO:0000256" key="8">
    <source>
        <dbReference type="ARBA" id="ARBA00022840"/>
    </source>
</evidence>
<evidence type="ECO:0000256" key="13">
    <source>
        <dbReference type="HAMAP-Rule" id="MF_00365"/>
    </source>
</evidence>
<evidence type="ECO:0000259" key="15">
    <source>
        <dbReference type="Pfam" id="PF02463"/>
    </source>
</evidence>
<comment type="similarity">
    <text evidence="2 13 14">Belongs to the RecF family.</text>
</comment>
<comment type="function">
    <text evidence="12 13 14">The RecF protein is involved in DNA metabolism; it is required for DNA replication and normal SOS inducibility. RecF binds preferentially to single-stranded, linear DNA. It also seems to bind ATP.</text>
</comment>
<name>D1ADA3_THECD</name>
<dbReference type="Pfam" id="PF02463">
    <property type="entry name" value="SMC_N"/>
    <property type="match status" value="1"/>
</dbReference>
<dbReference type="GO" id="GO:0006302">
    <property type="term" value="P:double-strand break repair"/>
    <property type="evidence" value="ECO:0007669"/>
    <property type="project" value="TreeGrafter"/>
</dbReference>
<dbReference type="OrthoDB" id="9803889at2"/>
<keyword evidence="8 13" id="KW-0067">ATP-binding</keyword>
<evidence type="ECO:0000256" key="9">
    <source>
        <dbReference type="ARBA" id="ARBA00023125"/>
    </source>
</evidence>
<evidence type="ECO:0000256" key="4">
    <source>
        <dbReference type="ARBA" id="ARBA00022490"/>
    </source>
</evidence>
<evidence type="ECO:0000256" key="7">
    <source>
        <dbReference type="ARBA" id="ARBA00022763"/>
    </source>
</evidence>
<protein>
    <recommendedName>
        <fullName evidence="3 13">DNA replication and repair protein RecF</fullName>
    </recommendedName>
</protein>
<dbReference type="Gene3D" id="1.20.1050.90">
    <property type="entry name" value="RecF/RecN/SMC, N-terminal domain"/>
    <property type="match status" value="1"/>
</dbReference>
<evidence type="ECO:0000313" key="16">
    <source>
        <dbReference type="EMBL" id="ACY95613.1"/>
    </source>
</evidence>
<evidence type="ECO:0000256" key="10">
    <source>
        <dbReference type="ARBA" id="ARBA00023204"/>
    </source>
</evidence>
<evidence type="ECO:0000256" key="1">
    <source>
        <dbReference type="ARBA" id="ARBA00004496"/>
    </source>
</evidence>
<keyword evidence="7 13" id="KW-0227">DNA damage</keyword>
<evidence type="ECO:0000256" key="2">
    <source>
        <dbReference type="ARBA" id="ARBA00008016"/>
    </source>
</evidence>
<dbReference type="AlphaFoldDB" id="D1ADA3"/>
<dbReference type="GO" id="GO:0005524">
    <property type="term" value="F:ATP binding"/>
    <property type="evidence" value="ECO:0007669"/>
    <property type="project" value="UniProtKB-UniRule"/>
</dbReference>
<dbReference type="GO" id="GO:0006260">
    <property type="term" value="P:DNA replication"/>
    <property type="evidence" value="ECO:0007669"/>
    <property type="project" value="UniProtKB-UniRule"/>
</dbReference>
<reference evidence="16 17" key="1">
    <citation type="journal article" date="2011" name="Stand. Genomic Sci.">
        <title>Complete genome sequence of Thermomonospora curvata type strain (B9).</title>
        <authorList>
            <person name="Chertkov O."/>
            <person name="Sikorski J."/>
            <person name="Nolan M."/>
            <person name="Lapidus A."/>
            <person name="Lucas S."/>
            <person name="Del Rio T.G."/>
            <person name="Tice H."/>
            <person name="Cheng J.F."/>
            <person name="Goodwin L."/>
            <person name="Pitluck S."/>
            <person name="Liolios K."/>
            <person name="Ivanova N."/>
            <person name="Mavromatis K."/>
            <person name="Mikhailova N."/>
            <person name="Ovchinnikova G."/>
            <person name="Pati A."/>
            <person name="Chen A."/>
            <person name="Palaniappan K."/>
            <person name="Djao O.D."/>
            <person name="Land M."/>
            <person name="Hauser L."/>
            <person name="Chang Y.J."/>
            <person name="Jeffries C.D."/>
            <person name="Brettin T."/>
            <person name="Han C."/>
            <person name="Detter J.C."/>
            <person name="Rohde M."/>
            <person name="Goker M."/>
            <person name="Woyke T."/>
            <person name="Bristow J."/>
            <person name="Eisen J.A."/>
            <person name="Markowitz V."/>
            <person name="Hugenholtz P."/>
            <person name="Klenk H.P."/>
            <person name="Kyrpides N.C."/>
        </authorList>
    </citation>
    <scope>NUCLEOTIDE SEQUENCE [LARGE SCALE GENOMIC DNA]</scope>
    <source>
        <strain evidence="17">ATCC 19995 / DSM 43183 / JCM 3096 / KCTC 9072 / NBRC 15933 / NCIMB 10081 / Henssen B9</strain>
    </source>
</reference>
<dbReference type="NCBIfam" id="TIGR00611">
    <property type="entry name" value="recf"/>
    <property type="match status" value="1"/>
</dbReference>
<evidence type="ECO:0000256" key="5">
    <source>
        <dbReference type="ARBA" id="ARBA00022705"/>
    </source>
</evidence>
<evidence type="ECO:0000256" key="14">
    <source>
        <dbReference type="RuleBase" id="RU000578"/>
    </source>
</evidence>
<dbReference type="InterPro" id="IPR001238">
    <property type="entry name" value="DNA-binding_RecF"/>
</dbReference>
<evidence type="ECO:0000256" key="6">
    <source>
        <dbReference type="ARBA" id="ARBA00022741"/>
    </source>
</evidence>
<keyword evidence="5 13" id="KW-0235">DNA replication</keyword>
<dbReference type="PROSITE" id="PS00617">
    <property type="entry name" value="RECF_1"/>
    <property type="match status" value="1"/>
</dbReference>
<dbReference type="InterPro" id="IPR003395">
    <property type="entry name" value="RecF/RecN/SMC_N"/>
</dbReference>